<dbReference type="Pfam" id="PF03004">
    <property type="entry name" value="Transposase_24"/>
    <property type="match status" value="1"/>
</dbReference>
<feature type="compositionally biased region" description="Polar residues" evidence="1">
    <location>
        <begin position="139"/>
        <end position="155"/>
    </location>
</feature>
<name>A0AAD7PZM6_QUISA</name>
<reference evidence="2" key="1">
    <citation type="journal article" date="2023" name="Science">
        <title>Elucidation of the pathway for biosynthesis of saponin adjuvants from the soapbark tree.</title>
        <authorList>
            <person name="Reed J."/>
            <person name="Orme A."/>
            <person name="El-Demerdash A."/>
            <person name="Owen C."/>
            <person name="Martin L.B.B."/>
            <person name="Misra R.C."/>
            <person name="Kikuchi S."/>
            <person name="Rejzek M."/>
            <person name="Martin A.C."/>
            <person name="Harkess A."/>
            <person name="Leebens-Mack J."/>
            <person name="Louveau T."/>
            <person name="Stephenson M.J."/>
            <person name="Osbourn A."/>
        </authorList>
    </citation>
    <scope>NUCLEOTIDE SEQUENCE</scope>
    <source>
        <strain evidence="2">S10</strain>
    </source>
</reference>
<gene>
    <name evidence="2" type="ORF">O6P43_010066</name>
</gene>
<dbReference type="AlphaFoldDB" id="A0AAD7PZM6"/>
<evidence type="ECO:0000313" key="3">
    <source>
        <dbReference type="Proteomes" id="UP001163823"/>
    </source>
</evidence>
<dbReference type="KEGG" id="qsa:O6P43_010066"/>
<feature type="region of interest" description="Disordered" evidence="1">
    <location>
        <begin position="139"/>
        <end position="169"/>
    </location>
</feature>
<keyword evidence="3" id="KW-1185">Reference proteome</keyword>
<dbReference type="EMBL" id="JARAOO010000004">
    <property type="protein sequence ID" value="KAJ7972132.1"/>
    <property type="molecule type" value="Genomic_DNA"/>
</dbReference>
<proteinExistence type="predicted"/>
<feature type="compositionally biased region" description="Low complexity" evidence="1">
    <location>
        <begin position="84"/>
        <end position="106"/>
    </location>
</feature>
<comment type="caution">
    <text evidence="2">The sequence shown here is derived from an EMBL/GenBank/DDBJ whole genome shotgun (WGS) entry which is preliminary data.</text>
</comment>
<sequence>MCDIFNTPKWKSLSESASKNRLANDEVVHHFGGSRPAPVHAEHMMSQFGRPVSDVKVFNKLHMKDGQYVDARFQKQAVAYVKKQPSSGQPSSSQHTRPSAPSLISPSQLLPPAQWIEQDRLVMQQFATYFATHAFQTPQSNDLHTSSSANVNSQSEEPDDDDDAHLDDT</sequence>
<feature type="region of interest" description="Disordered" evidence="1">
    <location>
        <begin position="80"/>
        <end position="106"/>
    </location>
</feature>
<evidence type="ECO:0000256" key="1">
    <source>
        <dbReference type="SAM" id="MobiDB-lite"/>
    </source>
</evidence>
<dbReference type="InterPro" id="IPR004252">
    <property type="entry name" value="Probable_transposase_24"/>
</dbReference>
<evidence type="ECO:0000313" key="2">
    <source>
        <dbReference type="EMBL" id="KAJ7972132.1"/>
    </source>
</evidence>
<organism evidence="2 3">
    <name type="scientific">Quillaja saponaria</name>
    <name type="common">Soap bark tree</name>
    <dbReference type="NCBI Taxonomy" id="32244"/>
    <lineage>
        <taxon>Eukaryota</taxon>
        <taxon>Viridiplantae</taxon>
        <taxon>Streptophyta</taxon>
        <taxon>Embryophyta</taxon>
        <taxon>Tracheophyta</taxon>
        <taxon>Spermatophyta</taxon>
        <taxon>Magnoliopsida</taxon>
        <taxon>eudicotyledons</taxon>
        <taxon>Gunneridae</taxon>
        <taxon>Pentapetalae</taxon>
        <taxon>rosids</taxon>
        <taxon>fabids</taxon>
        <taxon>Fabales</taxon>
        <taxon>Quillajaceae</taxon>
        <taxon>Quillaja</taxon>
    </lineage>
</organism>
<dbReference type="Proteomes" id="UP001163823">
    <property type="component" value="Chromosome 4"/>
</dbReference>
<feature type="compositionally biased region" description="Acidic residues" evidence="1">
    <location>
        <begin position="156"/>
        <end position="169"/>
    </location>
</feature>
<protein>
    <submittedName>
        <fullName evidence="2">Uncharacterized protein</fullName>
    </submittedName>
</protein>
<accession>A0AAD7PZM6</accession>